<dbReference type="PANTHER" id="PTHR18895:SF74">
    <property type="entry name" value="MTRF1L RELEASE FACTOR GLUTAMINE METHYLTRANSFERASE"/>
    <property type="match status" value="1"/>
</dbReference>
<feature type="domain" description="Release factor glutamine methyltransferase N-terminal" evidence="4">
    <location>
        <begin position="5"/>
        <end position="71"/>
    </location>
</feature>
<evidence type="ECO:0000313" key="5">
    <source>
        <dbReference type="EMBL" id="KKW42939.1"/>
    </source>
</evidence>
<dbReference type="InterPro" id="IPR040758">
    <property type="entry name" value="PrmC_N"/>
</dbReference>
<comment type="caution">
    <text evidence="5">The sequence shown here is derived from an EMBL/GenBank/DDBJ whole genome shotgun (WGS) entry which is preliminary data.</text>
</comment>
<keyword evidence="1 5" id="KW-0489">Methyltransferase</keyword>
<dbReference type="PANTHER" id="PTHR18895">
    <property type="entry name" value="HEMK METHYLTRANSFERASE"/>
    <property type="match status" value="1"/>
</dbReference>
<dbReference type="InterPro" id="IPR050320">
    <property type="entry name" value="N5-glutamine_MTase"/>
</dbReference>
<reference evidence="5 6" key="1">
    <citation type="journal article" date="2015" name="Nature">
        <title>rRNA introns, odd ribosomes, and small enigmatic genomes across a large radiation of phyla.</title>
        <authorList>
            <person name="Brown C.T."/>
            <person name="Hug L.A."/>
            <person name="Thomas B.C."/>
            <person name="Sharon I."/>
            <person name="Castelle C.J."/>
            <person name="Singh A."/>
            <person name="Wilkins M.J."/>
            <person name="Williams K.H."/>
            <person name="Banfield J.F."/>
        </authorList>
    </citation>
    <scope>NUCLEOTIDE SEQUENCE [LARGE SCALE GENOMIC DNA]</scope>
</reference>
<evidence type="ECO:0000259" key="4">
    <source>
        <dbReference type="Pfam" id="PF17827"/>
    </source>
</evidence>
<name>A0A0G2BBJ8_9BACT</name>
<dbReference type="InterPro" id="IPR029063">
    <property type="entry name" value="SAM-dependent_MTases_sf"/>
</dbReference>
<organism evidence="5 6">
    <name type="scientific">Candidatus Magasanikbacteria bacterium GW2011_GWA2_56_11</name>
    <dbReference type="NCBI Taxonomy" id="1619044"/>
    <lineage>
        <taxon>Bacteria</taxon>
        <taxon>Candidatus Magasanikiibacteriota</taxon>
    </lineage>
</organism>
<evidence type="ECO:0000256" key="3">
    <source>
        <dbReference type="ARBA" id="ARBA00022691"/>
    </source>
</evidence>
<evidence type="ECO:0000256" key="2">
    <source>
        <dbReference type="ARBA" id="ARBA00022679"/>
    </source>
</evidence>
<protein>
    <submittedName>
        <fullName evidence="5">Release factor glutamine methyltransferase</fullName>
    </submittedName>
</protein>
<proteinExistence type="predicted"/>
<dbReference type="AlphaFoldDB" id="A0A0G2BBJ8"/>
<evidence type="ECO:0000256" key="1">
    <source>
        <dbReference type="ARBA" id="ARBA00022603"/>
    </source>
</evidence>
<dbReference type="STRING" id="1619044.UY92_C0002G0056"/>
<gene>
    <name evidence="5" type="ORF">UY92_C0002G0056</name>
</gene>
<sequence>MAARTFAAVLKAAVRLIAPLDAEVLLACVQNRTREYVLSHPEAQIGYFKNWRFGRLVRLRRAGVPVAYLTGRQEFFGRVFYVNRQVLIPRPDTEILVEAAAAELRQRLADSGPSGLIRLVDVGTGSGCIPISLLFTASLPDRERLDAWATDVSRPALRVARRNARRHLVAIRFVRGHLWKPLPGRLDSAPKAALIITANLPYLTAAQHASEPTLAYEPRRALVGGERGLSLYNEFLSGLGLWYRQTKNNGCPVTVFLEIDPGQTAWARELASRHLPGASLEIKKDLGRRDRVIIIRLPRA</sequence>
<dbReference type="PATRIC" id="fig|1619044.3.peg.169"/>
<evidence type="ECO:0000313" key="6">
    <source>
        <dbReference type="Proteomes" id="UP000033870"/>
    </source>
</evidence>
<dbReference type="Gene3D" id="3.40.50.150">
    <property type="entry name" value="Vaccinia Virus protein VP39"/>
    <property type="match status" value="1"/>
</dbReference>
<dbReference type="NCBIfam" id="TIGR00536">
    <property type="entry name" value="hemK_fam"/>
    <property type="match status" value="1"/>
</dbReference>
<dbReference type="GO" id="GO:0008276">
    <property type="term" value="F:protein methyltransferase activity"/>
    <property type="evidence" value="ECO:0007669"/>
    <property type="project" value="InterPro"/>
</dbReference>
<accession>A0A0G2BBJ8</accession>
<dbReference type="GO" id="GO:0032259">
    <property type="term" value="P:methylation"/>
    <property type="evidence" value="ECO:0007669"/>
    <property type="project" value="UniProtKB-KW"/>
</dbReference>
<keyword evidence="3" id="KW-0949">S-adenosyl-L-methionine</keyword>
<dbReference type="Gene3D" id="1.10.8.10">
    <property type="entry name" value="DNA helicase RuvA subunit, C-terminal domain"/>
    <property type="match status" value="1"/>
</dbReference>
<dbReference type="EMBL" id="LCRX01000002">
    <property type="protein sequence ID" value="KKW42939.1"/>
    <property type="molecule type" value="Genomic_DNA"/>
</dbReference>
<dbReference type="Proteomes" id="UP000033870">
    <property type="component" value="Unassembled WGS sequence"/>
</dbReference>
<dbReference type="SUPFAM" id="SSF53335">
    <property type="entry name" value="S-adenosyl-L-methionine-dependent methyltransferases"/>
    <property type="match status" value="1"/>
</dbReference>
<dbReference type="InterPro" id="IPR004556">
    <property type="entry name" value="HemK-like"/>
</dbReference>
<dbReference type="Pfam" id="PF17827">
    <property type="entry name" value="PrmC_N"/>
    <property type="match status" value="1"/>
</dbReference>
<keyword evidence="2 5" id="KW-0808">Transferase</keyword>